<keyword evidence="1" id="KW-0963">Cytoplasm</keyword>
<dbReference type="GO" id="GO:0000967">
    <property type="term" value="P:rRNA 5'-end processing"/>
    <property type="evidence" value="ECO:0007669"/>
    <property type="project" value="TreeGrafter"/>
</dbReference>
<dbReference type="Pfam" id="PF03652">
    <property type="entry name" value="RuvX"/>
    <property type="match status" value="1"/>
</dbReference>
<protein>
    <submittedName>
        <fullName evidence="6">Putative endonuclease involved in recombination (Possible Holliday junction resolvase in Mycoplasmas and B, subtilis)</fullName>
    </submittedName>
</protein>
<keyword evidence="3" id="KW-0540">Nuclease</keyword>
<feature type="domain" description="YqgF/RNase H-like" evidence="5">
    <location>
        <begin position="1"/>
        <end position="97"/>
    </location>
</feature>
<evidence type="ECO:0000256" key="2">
    <source>
        <dbReference type="ARBA" id="ARBA00022517"/>
    </source>
</evidence>
<accession>A0A0C7P0D4</accession>
<dbReference type="InterPro" id="IPR005227">
    <property type="entry name" value="YqgF"/>
</dbReference>
<dbReference type="KEGG" id="dtn:DTL3_0376"/>
<dbReference type="SMART" id="SM00732">
    <property type="entry name" value="YqgFc"/>
    <property type="match status" value="1"/>
</dbReference>
<keyword evidence="4" id="KW-0378">Hydrolase</keyword>
<name>A0A0C7P0D4_DEFTU</name>
<dbReference type="STRING" id="1006576.DTL3_0376"/>
<sequence>MSIYCVDYGNTLCGIAVADENLKIALPKNTVKSDSLIDFLQSLNLDEKSVLVFGLPISLSGRYSHQTYLTVEAALNIKEQLGCQIYFVDERLTTTSLFNELKGDISFKKIKKTKDQNSSVLILNVFLENPHAAIELKEKSTYKIENDLSSYNNIIIFDVAINNILEKANKDHLILFTQDPWIFWFYYRQGLKSTSLISDLYDQYDLIISIKENEKKIRTLFPLSKLMCL</sequence>
<dbReference type="InterPro" id="IPR006641">
    <property type="entry name" value="YqgF/RNaseH-like_dom"/>
</dbReference>
<dbReference type="GO" id="GO:0005829">
    <property type="term" value="C:cytosol"/>
    <property type="evidence" value="ECO:0007669"/>
    <property type="project" value="TreeGrafter"/>
</dbReference>
<dbReference type="PANTHER" id="PTHR33317:SF4">
    <property type="entry name" value="POLYNUCLEOTIDYL TRANSFERASE, RIBONUCLEASE H-LIKE SUPERFAMILY PROTEIN"/>
    <property type="match status" value="1"/>
</dbReference>
<gene>
    <name evidence="6" type="ORF">DTL3_0376</name>
</gene>
<dbReference type="PANTHER" id="PTHR33317">
    <property type="entry name" value="POLYNUCLEOTIDYL TRANSFERASE, RIBONUCLEASE H-LIKE SUPERFAMILY PROTEIN"/>
    <property type="match status" value="1"/>
</dbReference>
<evidence type="ECO:0000313" key="7">
    <source>
        <dbReference type="Proteomes" id="UP000032809"/>
    </source>
</evidence>
<dbReference type="SUPFAM" id="SSF53098">
    <property type="entry name" value="Ribonuclease H-like"/>
    <property type="match status" value="1"/>
</dbReference>
<dbReference type="RefSeq" id="WP_062198230.1">
    <property type="nucleotide sequence ID" value="NZ_LN824141.1"/>
</dbReference>
<dbReference type="AlphaFoldDB" id="A0A0C7P0D4"/>
<dbReference type="InterPro" id="IPR012337">
    <property type="entry name" value="RNaseH-like_sf"/>
</dbReference>
<evidence type="ECO:0000256" key="4">
    <source>
        <dbReference type="ARBA" id="ARBA00022801"/>
    </source>
</evidence>
<keyword evidence="6" id="KW-0255">Endonuclease</keyword>
<dbReference type="HOGENOM" id="CLU_108858_0_0_0"/>
<keyword evidence="7" id="KW-1185">Reference proteome</keyword>
<dbReference type="NCBIfam" id="TIGR00250">
    <property type="entry name" value="RNAse_H_YqgF"/>
    <property type="match status" value="1"/>
</dbReference>
<reference evidence="7" key="1">
    <citation type="submission" date="2014-11" db="EMBL/GenBank/DDBJ databases">
        <authorList>
            <person name="Wibberg D."/>
        </authorList>
    </citation>
    <scope>NUCLEOTIDE SEQUENCE [LARGE SCALE GENOMIC DNA]</scope>
    <source>
        <strain evidence="7">L3</strain>
    </source>
</reference>
<dbReference type="EMBL" id="LN824141">
    <property type="protein sequence ID" value="CEP77705.1"/>
    <property type="molecule type" value="Genomic_DNA"/>
</dbReference>
<dbReference type="CDD" id="cd16964">
    <property type="entry name" value="YqgF"/>
    <property type="match status" value="1"/>
</dbReference>
<proteinExistence type="predicted"/>
<dbReference type="OrthoDB" id="44843at2"/>
<organism evidence="6 7">
    <name type="scientific">Defluviitoga tunisiensis</name>
    <dbReference type="NCBI Taxonomy" id="1006576"/>
    <lineage>
        <taxon>Bacteria</taxon>
        <taxon>Thermotogati</taxon>
        <taxon>Thermotogota</taxon>
        <taxon>Thermotogae</taxon>
        <taxon>Petrotogales</taxon>
        <taxon>Petrotogaceae</taxon>
        <taxon>Defluviitoga</taxon>
    </lineage>
</organism>
<evidence type="ECO:0000313" key="6">
    <source>
        <dbReference type="EMBL" id="CEP77705.1"/>
    </source>
</evidence>
<dbReference type="GO" id="GO:0004519">
    <property type="term" value="F:endonuclease activity"/>
    <property type="evidence" value="ECO:0007669"/>
    <property type="project" value="UniProtKB-KW"/>
</dbReference>
<evidence type="ECO:0000256" key="1">
    <source>
        <dbReference type="ARBA" id="ARBA00022490"/>
    </source>
</evidence>
<keyword evidence="2" id="KW-0690">Ribosome biogenesis</keyword>
<dbReference type="Gene3D" id="3.30.420.140">
    <property type="entry name" value="YqgF/RNase H-like domain"/>
    <property type="match status" value="1"/>
</dbReference>
<dbReference type="GO" id="GO:0016787">
    <property type="term" value="F:hydrolase activity"/>
    <property type="evidence" value="ECO:0007669"/>
    <property type="project" value="UniProtKB-KW"/>
</dbReference>
<dbReference type="Proteomes" id="UP000032809">
    <property type="component" value="Chromosome I"/>
</dbReference>
<evidence type="ECO:0000256" key="3">
    <source>
        <dbReference type="ARBA" id="ARBA00022722"/>
    </source>
</evidence>
<evidence type="ECO:0000259" key="5">
    <source>
        <dbReference type="SMART" id="SM00732"/>
    </source>
</evidence>
<dbReference type="InterPro" id="IPR037027">
    <property type="entry name" value="YqgF/RNaseH-like_dom_sf"/>
</dbReference>